<gene>
    <name evidence="1" type="ORF">J0X15_11635</name>
</gene>
<protein>
    <submittedName>
        <fullName evidence="1">Uncharacterized protein</fullName>
    </submittedName>
</protein>
<dbReference type="InterPro" id="IPR046083">
    <property type="entry name" value="DUF6101"/>
</dbReference>
<evidence type="ECO:0000313" key="1">
    <source>
        <dbReference type="EMBL" id="MBO0345873.1"/>
    </source>
</evidence>
<organism evidence="1 2">
    <name type="scientific">Roseibium limicola</name>
    <dbReference type="NCBI Taxonomy" id="2816037"/>
    <lineage>
        <taxon>Bacteria</taxon>
        <taxon>Pseudomonadati</taxon>
        <taxon>Pseudomonadota</taxon>
        <taxon>Alphaproteobacteria</taxon>
        <taxon>Hyphomicrobiales</taxon>
        <taxon>Stappiaceae</taxon>
        <taxon>Roseibium</taxon>
    </lineage>
</organism>
<dbReference type="RefSeq" id="WP_206940830.1">
    <property type="nucleotide sequence ID" value="NZ_JAFLNF010000004.1"/>
</dbReference>
<dbReference type="EMBL" id="JAFLNF010000004">
    <property type="protein sequence ID" value="MBO0345873.1"/>
    <property type="molecule type" value="Genomic_DNA"/>
</dbReference>
<dbReference type="Pfam" id="PF19596">
    <property type="entry name" value="DUF6101"/>
    <property type="match status" value="1"/>
</dbReference>
<sequence length="198" mass="21333">MGRQTATDRTIGIGAGVQRTLDPGCLPVRFESHLAMEGARAGQANRCEVVLSNRDVTISTHNGPANGSVVVPIQSFAGVMVQITPGITPGCVTARLVLKHFDPALSVVLIETDQPEGLALSWPAWAESLNLPMLVCDTGGSVKPIEAFSAKPKSPPAPRRKMALLTGRRPRFLVRRRCGSKDRAQVVYRGERELISRT</sequence>
<dbReference type="AlphaFoldDB" id="A0A939EQV8"/>
<evidence type="ECO:0000313" key="2">
    <source>
        <dbReference type="Proteomes" id="UP000664779"/>
    </source>
</evidence>
<accession>A0A939EQV8</accession>
<proteinExistence type="predicted"/>
<name>A0A939EQV8_9HYPH</name>
<dbReference type="Proteomes" id="UP000664779">
    <property type="component" value="Unassembled WGS sequence"/>
</dbReference>
<comment type="caution">
    <text evidence="1">The sequence shown here is derived from an EMBL/GenBank/DDBJ whole genome shotgun (WGS) entry which is preliminary data.</text>
</comment>
<keyword evidence="2" id="KW-1185">Reference proteome</keyword>
<reference evidence="1" key="1">
    <citation type="submission" date="2021-03" db="EMBL/GenBank/DDBJ databases">
        <title>Roseibium sp. CAU 1637 isolated from Incheon.</title>
        <authorList>
            <person name="Kim W."/>
        </authorList>
    </citation>
    <scope>NUCLEOTIDE SEQUENCE</scope>
    <source>
        <strain evidence="1">CAU 1637</strain>
    </source>
</reference>